<dbReference type="PANTHER" id="PTHR42827:SF1">
    <property type="entry name" value="IRON-SULFUR CLUSTER-BINDING PROTEIN"/>
    <property type="match status" value="1"/>
</dbReference>
<protein>
    <submittedName>
        <fullName evidence="2">4Fe-4S dicluster domain-containing protein</fullName>
    </submittedName>
</protein>
<keyword evidence="3" id="KW-1185">Reference proteome</keyword>
<evidence type="ECO:0000313" key="3">
    <source>
        <dbReference type="Proteomes" id="UP000726170"/>
    </source>
</evidence>
<gene>
    <name evidence="2" type="ORF">KQI86_07110</name>
</gene>
<comment type="caution">
    <text evidence="2">The sequence shown here is derived from an EMBL/GenBank/DDBJ whole genome shotgun (WGS) entry which is preliminary data.</text>
</comment>
<evidence type="ECO:0000313" key="2">
    <source>
        <dbReference type="EMBL" id="MBU5484094.1"/>
    </source>
</evidence>
<proteinExistence type="predicted"/>
<dbReference type="RefSeq" id="WP_216438588.1">
    <property type="nucleotide sequence ID" value="NZ_JAHLQF010000002.1"/>
</dbReference>
<accession>A0ABS6EFX6</accession>
<reference evidence="2 3" key="1">
    <citation type="submission" date="2021-06" db="EMBL/GenBank/DDBJ databases">
        <authorList>
            <person name="Sun Q."/>
            <person name="Li D."/>
        </authorList>
    </citation>
    <scope>NUCLEOTIDE SEQUENCE [LARGE SCALE GENOMIC DNA]</scope>
    <source>
        <strain evidence="2 3">MSJ-11</strain>
    </source>
</reference>
<dbReference type="Pfam" id="PF12838">
    <property type="entry name" value="Fer4_7"/>
    <property type="match status" value="1"/>
</dbReference>
<dbReference type="PROSITE" id="PS51379">
    <property type="entry name" value="4FE4S_FER_2"/>
    <property type="match status" value="1"/>
</dbReference>
<dbReference type="PANTHER" id="PTHR42827">
    <property type="entry name" value="IRON-SULFUR CLUSTER-BINDING PROTEIN-RELATED"/>
    <property type="match status" value="1"/>
</dbReference>
<evidence type="ECO:0000259" key="1">
    <source>
        <dbReference type="PROSITE" id="PS51379"/>
    </source>
</evidence>
<dbReference type="Proteomes" id="UP000726170">
    <property type="component" value="Unassembled WGS sequence"/>
</dbReference>
<organism evidence="2 3">
    <name type="scientific">Clostridium mobile</name>
    <dbReference type="NCBI Taxonomy" id="2841512"/>
    <lineage>
        <taxon>Bacteria</taxon>
        <taxon>Bacillati</taxon>
        <taxon>Bacillota</taxon>
        <taxon>Clostridia</taxon>
        <taxon>Eubacteriales</taxon>
        <taxon>Clostridiaceae</taxon>
        <taxon>Clostridium</taxon>
    </lineage>
</organism>
<sequence>MKKIDERDTMFARMNYMEGTFPYEDYYSRNADKLEIDNEIRKKPNLCGPGTMSYNAINSPIATACFKFLGDIKDLSEGEVNNIKTPIDKELATEKLKGLATYYGAKLVGTLKMKDYHYYSHRGRHEEVYGEKVDNLMPYGIVFAVEMDKDMINRAPQISEIVETSKGYVNTSIIGMVLSYYIRELGYNARNHMDANYLIVAPLVGRDAGLGQIGRNGILTTKEYGSRIRLGVVTTDLELMEDSPIDFGLEEFCRLCNNCAITCPGKSIPKGEKENIDGALRWQINQESCYDRWRSLGTDCGICINSCPFSQGIHMSEIKSFNGNKNAIIDCLKDYRNKYNIRPYIKDSPEWLK</sequence>
<name>A0ABS6EFX6_9CLOT</name>
<feature type="domain" description="4Fe-4S ferredoxin-type" evidence="1">
    <location>
        <begin position="243"/>
        <end position="273"/>
    </location>
</feature>
<dbReference type="InterPro" id="IPR017896">
    <property type="entry name" value="4Fe4S_Fe-S-bd"/>
</dbReference>
<dbReference type="EMBL" id="JAHLQF010000002">
    <property type="protein sequence ID" value="MBU5484094.1"/>
    <property type="molecule type" value="Genomic_DNA"/>
</dbReference>